<name>A0A0A9BP88_ARUDO</name>
<reference evidence="1" key="2">
    <citation type="journal article" date="2015" name="Data Brief">
        <title>Shoot transcriptome of the giant reed, Arundo donax.</title>
        <authorList>
            <person name="Barrero R.A."/>
            <person name="Guerrero F.D."/>
            <person name="Moolhuijzen P."/>
            <person name="Goolsby J.A."/>
            <person name="Tidwell J."/>
            <person name="Bellgard S.E."/>
            <person name="Bellgard M.I."/>
        </authorList>
    </citation>
    <scope>NUCLEOTIDE SEQUENCE</scope>
    <source>
        <tissue evidence="1">Shoot tissue taken approximately 20 cm above the soil surface</tissue>
    </source>
</reference>
<sequence>MSSRSEVATLGHFHALQKSSTLLNWGFGGSSWKIL</sequence>
<proteinExistence type="predicted"/>
<protein>
    <submittedName>
        <fullName evidence="1">Uncharacterized protein</fullName>
    </submittedName>
</protein>
<organism evidence="1">
    <name type="scientific">Arundo donax</name>
    <name type="common">Giant reed</name>
    <name type="synonym">Donax arundinaceus</name>
    <dbReference type="NCBI Taxonomy" id="35708"/>
    <lineage>
        <taxon>Eukaryota</taxon>
        <taxon>Viridiplantae</taxon>
        <taxon>Streptophyta</taxon>
        <taxon>Embryophyta</taxon>
        <taxon>Tracheophyta</taxon>
        <taxon>Spermatophyta</taxon>
        <taxon>Magnoliopsida</taxon>
        <taxon>Liliopsida</taxon>
        <taxon>Poales</taxon>
        <taxon>Poaceae</taxon>
        <taxon>PACMAD clade</taxon>
        <taxon>Arundinoideae</taxon>
        <taxon>Arundineae</taxon>
        <taxon>Arundo</taxon>
    </lineage>
</organism>
<reference evidence="1" key="1">
    <citation type="submission" date="2014-09" db="EMBL/GenBank/DDBJ databases">
        <authorList>
            <person name="Magalhaes I.L.F."/>
            <person name="Oliveira U."/>
            <person name="Santos F.R."/>
            <person name="Vidigal T.H.D.A."/>
            <person name="Brescovit A.D."/>
            <person name="Santos A.J."/>
        </authorList>
    </citation>
    <scope>NUCLEOTIDE SEQUENCE</scope>
    <source>
        <tissue evidence="1">Shoot tissue taken approximately 20 cm above the soil surface</tissue>
    </source>
</reference>
<dbReference type="AlphaFoldDB" id="A0A0A9BP88"/>
<dbReference type="EMBL" id="GBRH01233902">
    <property type="protein sequence ID" value="JAD63993.1"/>
    <property type="molecule type" value="Transcribed_RNA"/>
</dbReference>
<evidence type="ECO:0000313" key="1">
    <source>
        <dbReference type="EMBL" id="JAD63993.1"/>
    </source>
</evidence>
<accession>A0A0A9BP88</accession>